<evidence type="ECO:0008006" key="2">
    <source>
        <dbReference type="Google" id="ProtNLM"/>
    </source>
</evidence>
<evidence type="ECO:0000313" key="1">
    <source>
        <dbReference type="EMBL" id="CAD7264849.1"/>
    </source>
</evidence>
<proteinExistence type="predicted"/>
<dbReference type="GO" id="GO:0061640">
    <property type="term" value="P:cytoskeleton-dependent cytokinesis"/>
    <property type="evidence" value="ECO:0007669"/>
    <property type="project" value="InterPro"/>
</dbReference>
<dbReference type="PANTHER" id="PTHR28360">
    <property type="entry name" value="DYNACTIN SUBUNIT 3"/>
    <property type="match status" value="1"/>
</dbReference>
<dbReference type="PANTHER" id="PTHR28360:SF1">
    <property type="entry name" value="DYNACTIN SUBUNIT 3"/>
    <property type="match status" value="1"/>
</dbReference>
<sequence>MTQESEVLSMLEARMDKLETCIVGSPPNLDSQTSGNTVCDSLLHTNTLVATALSGREKVTAVLKRLDELERYVDPMFEENCSVDTSSKIEMILSAEPQIERNLELAQQFSNLVPLLDSKQVRDVTESSGRLEKLTVVLLDSKTRADGVSERVMGLIEQYNAIIQNLTLTFEHWDNVLTRAELSRQSKKEIDYLMADVVYRHGAICFFATSISENPDNSSYRLCLSWEPLNFAR</sequence>
<reference evidence="1" key="1">
    <citation type="submission" date="2020-11" db="EMBL/GenBank/DDBJ databases">
        <authorList>
            <person name="Tran Van P."/>
        </authorList>
    </citation>
    <scope>NUCLEOTIDE SEQUENCE</scope>
</reference>
<protein>
    <recommendedName>
        <fullName evidence="2">Dynactin subunit 3</fullName>
    </recommendedName>
</protein>
<organism evidence="1">
    <name type="scientific">Timema shepardi</name>
    <name type="common">Walking stick</name>
    <dbReference type="NCBI Taxonomy" id="629360"/>
    <lineage>
        <taxon>Eukaryota</taxon>
        <taxon>Metazoa</taxon>
        <taxon>Ecdysozoa</taxon>
        <taxon>Arthropoda</taxon>
        <taxon>Hexapoda</taxon>
        <taxon>Insecta</taxon>
        <taxon>Pterygota</taxon>
        <taxon>Neoptera</taxon>
        <taxon>Polyneoptera</taxon>
        <taxon>Phasmatodea</taxon>
        <taxon>Timematodea</taxon>
        <taxon>Timematoidea</taxon>
        <taxon>Timematidae</taxon>
        <taxon>Timema</taxon>
    </lineage>
</organism>
<dbReference type="InterPro" id="IPR009991">
    <property type="entry name" value="DCTN3"/>
</dbReference>
<dbReference type="Pfam" id="PF07426">
    <property type="entry name" value="Dynactin_p22"/>
    <property type="match status" value="1"/>
</dbReference>
<dbReference type="GO" id="GO:0005869">
    <property type="term" value="C:dynactin complex"/>
    <property type="evidence" value="ECO:0007669"/>
    <property type="project" value="InterPro"/>
</dbReference>
<dbReference type="EMBL" id="OC004809">
    <property type="protein sequence ID" value="CAD7264849.1"/>
    <property type="molecule type" value="Genomic_DNA"/>
</dbReference>
<dbReference type="AlphaFoldDB" id="A0A7R9B1X5"/>
<gene>
    <name evidence="1" type="ORF">TSIB3V08_LOCUS8896</name>
</gene>
<name>A0A7R9B1X5_TIMSH</name>
<accession>A0A7R9B1X5</accession>